<dbReference type="PROSITE" id="PS00518">
    <property type="entry name" value="ZF_RING_1"/>
    <property type="match status" value="1"/>
</dbReference>
<reference evidence="10" key="1">
    <citation type="submission" date="2011-08" db="EMBL/GenBank/DDBJ databases">
        <title>The draft genome of Latimeria chalumnae.</title>
        <authorList>
            <person name="Di Palma F."/>
            <person name="Alfoldi J."/>
            <person name="Johnson J."/>
            <person name="Berlin A."/>
            <person name="Gnerre S."/>
            <person name="Jaffe D."/>
            <person name="MacCallum I."/>
            <person name="Young S."/>
            <person name="Walker B.J."/>
            <person name="Lander E."/>
            <person name="Lindblad-Toh K."/>
        </authorList>
    </citation>
    <scope>NUCLEOTIDE SEQUENCE [LARGE SCALE GENOMIC DNA]</scope>
    <source>
        <strain evidence="10">Wild caught</strain>
    </source>
</reference>
<feature type="domain" description="B box-type" evidence="7">
    <location>
        <begin position="99"/>
        <end position="140"/>
    </location>
</feature>
<reference evidence="9" key="3">
    <citation type="submission" date="2025-09" db="UniProtKB">
        <authorList>
            <consortium name="Ensembl"/>
        </authorList>
    </citation>
    <scope>IDENTIFICATION</scope>
</reference>
<keyword evidence="3" id="KW-0862">Zinc</keyword>
<dbReference type="eggNOG" id="KOG2177">
    <property type="taxonomic scope" value="Eukaryota"/>
</dbReference>
<dbReference type="PROSITE" id="PS50188">
    <property type="entry name" value="B302_SPRY"/>
    <property type="match status" value="1"/>
</dbReference>
<proteinExistence type="predicted"/>
<dbReference type="HOGENOM" id="CLU_013137_0_3_1"/>
<keyword evidence="1" id="KW-0479">Metal-binding</keyword>
<dbReference type="InterPro" id="IPR017907">
    <property type="entry name" value="Znf_RING_CS"/>
</dbReference>
<dbReference type="GeneTree" id="ENSGT00940000164374"/>
<dbReference type="Proteomes" id="UP000008672">
    <property type="component" value="Unassembled WGS sequence"/>
</dbReference>
<dbReference type="GO" id="GO:0004842">
    <property type="term" value="F:ubiquitin-protein transferase activity"/>
    <property type="evidence" value="ECO:0007669"/>
    <property type="project" value="InterPro"/>
</dbReference>
<dbReference type="PROSITE" id="PS50119">
    <property type="entry name" value="ZF_BBOX"/>
    <property type="match status" value="1"/>
</dbReference>
<dbReference type="CDD" id="cd16594">
    <property type="entry name" value="RING-HC_TRIM7-like_C-IV"/>
    <property type="match status" value="1"/>
</dbReference>
<dbReference type="PANTHER" id="PTHR24103">
    <property type="entry name" value="E3 UBIQUITIN-PROTEIN LIGASE TRIM"/>
    <property type="match status" value="1"/>
</dbReference>
<evidence type="ECO:0000256" key="1">
    <source>
        <dbReference type="ARBA" id="ARBA00022723"/>
    </source>
</evidence>
<dbReference type="InterPro" id="IPR013320">
    <property type="entry name" value="ConA-like_dom_sf"/>
</dbReference>
<feature type="coiled-coil region" evidence="5">
    <location>
        <begin position="195"/>
        <end position="251"/>
    </location>
</feature>
<name>H3B0C8_LATCH</name>
<evidence type="ECO:0000256" key="2">
    <source>
        <dbReference type="ARBA" id="ARBA00022771"/>
    </source>
</evidence>
<dbReference type="InterPro" id="IPR003613">
    <property type="entry name" value="Ubox_domain"/>
</dbReference>
<evidence type="ECO:0000259" key="8">
    <source>
        <dbReference type="PROSITE" id="PS50188"/>
    </source>
</evidence>
<dbReference type="InParanoid" id="H3B0C8"/>
<dbReference type="Pfam" id="PF00622">
    <property type="entry name" value="SPRY"/>
    <property type="match status" value="1"/>
</dbReference>
<dbReference type="AlphaFoldDB" id="H3B0C8"/>
<dbReference type="SMART" id="SM00449">
    <property type="entry name" value="SPRY"/>
    <property type="match status" value="1"/>
</dbReference>
<evidence type="ECO:0000259" key="6">
    <source>
        <dbReference type="PROSITE" id="PS50089"/>
    </source>
</evidence>
<dbReference type="GO" id="GO:0016567">
    <property type="term" value="P:protein ubiquitination"/>
    <property type="evidence" value="ECO:0007669"/>
    <property type="project" value="InterPro"/>
</dbReference>
<protein>
    <submittedName>
        <fullName evidence="9">Uncharacterized protein</fullName>
    </submittedName>
</protein>
<dbReference type="InterPro" id="IPR003879">
    <property type="entry name" value="Butyrophylin_SPRY"/>
</dbReference>
<dbReference type="SUPFAM" id="SSF57845">
    <property type="entry name" value="B-box zinc-binding domain"/>
    <property type="match status" value="1"/>
</dbReference>
<evidence type="ECO:0000256" key="3">
    <source>
        <dbReference type="ARBA" id="ARBA00022833"/>
    </source>
</evidence>
<organism evidence="9 10">
    <name type="scientific">Latimeria chalumnae</name>
    <name type="common">Coelacanth</name>
    <dbReference type="NCBI Taxonomy" id="7897"/>
    <lineage>
        <taxon>Eukaryota</taxon>
        <taxon>Metazoa</taxon>
        <taxon>Chordata</taxon>
        <taxon>Craniata</taxon>
        <taxon>Vertebrata</taxon>
        <taxon>Euteleostomi</taxon>
        <taxon>Coelacanthiformes</taxon>
        <taxon>Coelacanthidae</taxon>
        <taxon>Latimeria</taxon>
    </lineage>
</organism>
<evidence type="ECO:0000259" key="7">
    <source>
        <dbReference type="PROSITE" id="PS50119"/>
    </source>
</evidence>
<dbReference type="Gene3D" id="3.30.160.60">
    <property type="entry name" value="Classic Zinc Finger"/>
    <property type="match status" value="1"/>
</dbReference>
<dbReference type="GO" id="GO:0008270">
    <property type="term" value="F:zinc ion binding"/>
    <property type="evidence" value="ECO:0007669"/>
    <property type="project" value="UniProtKB-KW"/>
</dbReference>
<dbReference type="InterPro" id="IPR001870">
    <property type="entry name" value="B30.2/SPRY"/>
</dbReference>
<dbReference type="Pfam" id="PF15227">
    <property type="entry name" value="zf-C3HC4_4"/>
    <property type="match status" value="1"/>
</dbReference>
<dbReference type="SUPFAM" id="SSF57850">
    <property type="entry name" value="RING/U-box"/>
    <property type="match status" value="1"/>
</dbReference>
<dbReference type="Ensembl" id="ENSLACT00000015455.1">
    <property type="protein sequence ID" value="ENSLACP00000015349.1"/>
    <property type="gene ID" value="ENSLACG00000013514.1"/>
</dbReference>
<dbReference type="PRINTS" id="PR01407">
    <property type="entry name" value="BUTYPHLNCDUF"/>
</dbReference>
<keyword evidence="10" id="KW-1185">Reference proteome</keyword>
<dbReference type="InterPro" id="IPR043136">
    <property type="entry name" value="B30.2/SPRY_sf"/>
</dbReference>
<dbReference type="PROSITE" id="PS50089">
    <property type="entry name" value="ZF_RING_2"/>
    <property type="match status" value="1"/>
</dbReference>
<dbReference type="SMART" id="SM00184">
    <property type="entry name" value="RING"/>
    <property type="match status" value="1"/>
</dbReference>
<dbReference type="InterPro" id="IPR003877">
    <property type="entry name" value="SPRY_dom"/>
</dbReference>
<accession>H3B0C8</accession>
<dbReference type="SUPFAM" id="SSF49899">
    <property type="entry name" value="Concanavalin A-like lectins/glucanases"/>
    <property type="match status" value="1"/>
</dbReference>
<dbReference type="SMART" id="SM00336">
    <property type="entry name" value="BBOX"/>
    <property type="match status" value="1"/>
</dbReference>
<dbReference type="Gene3D" id="2.60.120.920">
    <property type="match status" value="1"/>
</dbReference>
<dbReference type="InterPro" id="IPR000315">
    <property type="entry name" value="Znf_B-box"/>
</dbReference>
<keyword evidence="5" id="KW-0175">Coiled coil</keyword>
<dbReference type="InterPro" id="IPR013083">
    <property type="entry name" value="Znf_RING/FYVE/PHD"/>
</dbReference>
<dbReference type="EMBL" id="AFYH01090877">
    <property type="status" value="NOT_ANNOTATED_CDS"/>
    <property type="molecule type" value="Genomic_DNA"/>
</dbReference>
<keyword evidence="2 4" id="KW-0863">Zinc-finger</keyword>
<evidence type="ECO:0000313" key="9">
    <source>
        <dbReference type="Ensembl" id="ENSLACP00000015349.1"/>
    </source>
</evidence>
<dbReference type="InterPro" id="IPR001841">
    <property type="entry name" value="Znf_RING"/>
</dbReference>
<dbReference type="SMART" id="SM00504">
    <property type="entry name" value="Ubox"/>
    <property type="match status" value="1"/>
</dbReference>
<reference evidence="9" key="2">
    <citation type="submission" date="2025-08" db="UniProtKB">
        <authorList>
            <consortium name="Ensembl"/>
        </authorList>
    </citation>
    <scope>IDENTIFICATION</scope>
</reference>
<feature type="domain" description="B30.2/SPRY" evidence="8">
    <location>
        <begin position="291"/>
        <end position="476"/>
    </location>
</feature>
<dbReference type="EMBL" id="AFYH01090878">
    <property type="status" value="NOT_ANNOTATED_CDS"/>
    <property type="molecule type" value="Genomic_DNA"/>
</dbReference>
<feature type="domain" description="RING-type" evidence="6">
    <location>
        <begin position="15"/>
        <end position="56"/>
    </location>
</feature>
<dbReference type="Gene3D" id="3.30.40.10">
    <property type="entry name" value="Zinc/RING finger domain, C3HC4 (zinc finger)"/>
    <property type="match status" value="1"/>
</dbReference>
<evidence type="ECO:0000256" key="4">
    <source>
        <dbReference type="PROSITE-ProRule" id="PRU00024"/>
    </source>
</evidence>
<dbReference type="Pfam" id="PF00643">
    <property type="entry name" value="zf-B_box"/>
    <property type="match status" value="1"/>
</dbReference>
<evidence type="ECO:0000313" key="10">
    <source>
        <dbReference type="Proteomes" id="UP000008672"/>
    </source>
</evidence>
<evidence type="ECO:0000256" key="5">
    <source>
        <dbReference type="SAM" id="Coils"/>
    </source>
</evidence>
<dbReference type="InterPro" id="IPR050143">
    <property type="entry name" value="TRIM/RBCC"/>
</dbReference>
<sequence length="476" mass="56033">IMAALLETAGSDLCCSICLDFYKDPVILDCSHSFCRACISQVWEKRERDLSCPQCRQVFPERSMKPNLALANTVESLKEIDLRAKTSKQSQKWQKLEEKEEFYCEEHEEKLKLFCKEDEKMVCLICGMSQSHKSHTLLPIKAAFQIYKEKLEVSVNVLQSQLNKAYKCGKEGKKKFQEKSIYLKEQIRDDFSKLHEFLHKEEEKLKEKLERKEMEILQQLEEYEVKTAQQISKLEQSISEIQKQLNSERAEELLKARVKLSYVNNIHVHKNKSRIGEKRNRISRQPLKGKYRISVFLVKTYRMWRRMKDIFSYPGTDISSQLTQGRQIHSLLFQKTGPVCSYCAALGSKGFISGRRYWEVKVGNKEEWMLGVIRESVDRKSMPYVTNKNGFYVIRREKERICIPFITNLPFPVNLSKIGVYLDYEGGQVAFYNTDDLSHIHTYTYTFTEKMYPYFDVWWNSNRNTPEPLKLITPNN</sequence>